<evidence type="ECO:0000313" key="3">
    <source>
        <dbReference type="Proteomes" id="UP000886998"/>
    </source>
</evidence>
<proteinExistence type="predicted"/>
<gene>
    <name evidence="2" type="ORF">TNIN_439381</name>
</gene>
<dbReference type="EMBL" id="BMAV01017920">
    <property type="protein sequence ID" value="GFY69969.1"/>
    <property type="molecule type" value="Genomic_DNA"/>
</dbReference>
<feature type="chain" id="PRO_5036499718" evidence="1">
    <location>
        <begin position="26"/>
        <end position="112"/>
    </location>
</feature>
<accession>A0A8X6YEJ2</accession>
<name>A0A8X6YEJ2_9ARAC</name>
<sequence length="112" mass="12955">MTRPLFPTQILTLYFFLLLQRRVQGPINRLSIKIGIGAGVVLLEEASHDRVDGLRLPRYNKGESVQYLGTNPFSTISSRRILDFFFPFKVINVWSENSGSFYLQSELMRSKR</sequence>
<evidence type="ECO:0000313" key="2">
    <source>
        <dbReference type="EMBL" id="GFY69969.1"/>
    </source>
</evidence>
<comment type="caution">
    <text evidence="2">The sequence shown here is derived from an EMBL/GenBank/DDBJ whole genome shotgun (WGS) entry which is preliminary data.</text>
</comment>
<keyword evidence="1" id="KW-0732">Signal</keyword>
<protein>
    <submittedName>
        <fullName evidence="2">Uncharacterized protein</fullName>
    </submittedName>
</protein>
<reference evidence="2" key="1">
    <citation type="submission" date="2020-08" db="EMBL/GenBank/DDBJ databases">
        <title>Multicomponent nature underlies the extraordinary mechanical properties of spider dragline silk.</title>
        <authorList>
            <person name="Kono N."/>
            <person name="Nakamura H."/>
            <person name="Mori M."/>
            <person name="Yoshida Y."/>
            <person name="Ohtoshi R."/>
            <person name="Malay A.D."/>
            <person name="Moran D.A.P."/>
            <person name="Tomita M."/>
            <person name="Numata K."/>
            <person name="Arakawa K."/>
        </authorList>
    </citation>
    <scope>NUCLEOTIDE SEQUENCE</scope>
</reference>
<feature type="signal peptide" evidence="1">
    <location>
        <begin position="1"/>
        <end position="25"/>
    </location>
</feature>
<dbReference type="AlphaFoldDB" id="A0A8X6YEJ2"/>
<dbReference type="Proteomes" id="UP000886998">
    <property type="component" value="Unassembled WGS sequence"/>
</dbReference>
<organism evidence="2 3">
    <name type="scientific">Trichonephila inaurata madagascariensis</name>
    <dbReference type="NCBI Taxonomy" id="2747483"/>
    <lineage>
        <taxon>Eukaryota</taxon>
        <taxon>Metazoa</taxon>
        <taxon>Ecdysozoa</taxon>
        <taxon>Arthropoda</taxon>
        <taxon>Chelicerata</taxon>
        <taxon>Arachnida</taxon>
        <taxon>Araneae</taxon>
        <taxon>Araneomorphae</taxon>
        <taxon>Entelegynae</taxon>
        <taxon>Araneoidea</taxon>
        <taxon>Nephilidae</taxon>
        <taxon>Trichonephila</taxon>
        <taxon>Trichonephila inaurata</taxon>
    </lineage>
</organism>
<evidence type="ECO:0000256" key="1">
    <source>
        <dbReference type="SAM" id="SignalP"/>
    </source>
</evidence>
<keyword evidence="3" id="KW-1185">Reference proteome</keyword>